<dbReference type="InterPro" id="IPR050745">
    <property type="entry name" value="Multifunctional_regulatory"/>
</dbReference>
<dbReference type="PROSITE" id="PS50088">
    <property type="entry name" value="ANK_REPEAT"/>
    <property type="match status" value="7"/>
</dbReference>
<keyword evidence="6" id="KW-1185">Reference proteome</keyword>
<organism evidence="5 6">
    <name type="scientific">Clonostachys solani</name>
    <dbReference type="NCBI Taxonomy" id="160281"/>
    <lineage>
        <taxon>Eukaryota</taxon>
        <taxon>Fungi</taxon>
        <taxon>Dikarya</taxon>
        <taxon>Ascomycota</taxon>
        <taxon>Pezizomycotina</taxon>
        <taxon>Sordariomycetes</taxon>
        <taxon>Hypocreomycetidae</taxon>
        <taxon>Hypocreales</taxon>
        <taxon>Bionectriaceae</taxon>
        <taxon>Clonostachys</taxon>
    </lineage>
</organism>
<dbReference type="Pfam" id="PF22939">
    <property type="entry name" value="WHD_GPIID"/>
    <property type="match status" value="1"/>
</dbReference>
<dbReference type="PROSITE" id="PS50837">
    <property type="entry name" value="NACHT"/>
    <property type="match status" value="1"/>
</dbReference>
<gene>
    <name evidence="5" type="ORF">CSOL1703_00008494</name>
</gene>
<dbReference type="InterPro" id="IPR007111">
    <property type="entry name" value="NACHT_NTPase"/>
</dbReference>
<dbReference type="InterPro" id="IPR054471">
    <property type="entry name" value="GPIID_WHD"/>
</dbReference>
<evidence type="ECO:0000256" key="3">
    <source>
        <dbReference type="PROSITE-ProRule" id="PRU00023"/>
    </source>
</evidence>
<name>A0A9N9ZM75_9HYPO</name>
<reference evidence="5 6" key="2">
    <citation type="submission" date="2021-10" db="EMBL/GenBank/DDBJ databases">
        <authorList>
            <person name="Piombo E."/>
        </authorList>
    </citation>
    <scope>NUCLEOTIDE SEQUENCE [LARGE SCALE GENOMIC DNA]</scope>
</reference>
<dbReference type="PANTHER" id="PTHR24189:SF50">
    <property type="entry name" value="ANKYRIN REPEAT AND SOCS BOX PROTEIN 2"/>
    <property type="match status" value="1"/>
</dbReference>
<feature type="repeat" description="ANK" evidence="3">
    <location>
        <begin position="734"/>
        <end position="766"/>
    </location>
</feature>
<dbReference type="SUPFAM" id="SSF48403">
    <property type="entry name" value="Ankyrin repeat"/>
    <property type="match status" value="4"/>
</dbReference>
<feature type="repeat" description="ANK" evidence="3">
    <location>
        <begin position="1229"/>
        <end position="1261"/>
    </location>
</feature>
<dbReference type="SUPFAM" id="SSF52540">
    <property type="entry name" value="P-loop containing nucleoside triphosphate hydrolases"/>
    <property type="match status" value="1"/>
</dbReference>
<dbReference type="InterPro" id="IPR002110">
    <property type="entry name" value="Ankyrin_rpt"/>
</dbReference>
<feature type="repeat" description="ANK" evidence="3">
    <location>
        <begin position="1798"/>
        <end position="1840"/>
    </location>
</feature>
<feature type="repeat" description="ANK" evidence="3">
    <location>
        <begin position="1036"/>
        <end position="1070"/>
    </location>
</feature>
<dbReference type="Pfam" id="PF00023">
    <property type="entry name" value="Ank"/>
    <property type="match status" value="1"/>
</dbReference>
<feature type="domain" description="NACHT" evidence="4">
    <location>
        <begin position="99"/>
        <end position="236"/>
    </location>
</feature>
<protein>
    <recommendedName>
        <fullName evidence="4">NACHT domain-containing protein</fullName>
    </recommendedName>
</protein>
<dbReference type="SMART" id="SM00248">
    <property type="entry name" value="ANK"/>
    <property type="match status" value="18"/>
</dbReference>
<keyword evidence="2 3" id="KW-0040">ANK repeat</keyword>
<dbReference type="Pfam" id="PF13606">
    <property type="entry name" value="Ank_3"/>
    <property type="match status" value="1"/>
</dbReference>
<dbReference type="Gene3D" id="3.40.50.300">
    <property type="entry name" value="P-loop containing nucleotide triphosphate hydrolases"/>
    <property type="match status" value="1"/>
</dbReference>
<evidence type="ECO:0000256" key="1">
    <source>
        <dbReference type="ARBA" id="ARBA00022737"/>
    </source>
</evidence>
<dbReference type="InterPro" id="IPR036770">
    <property type="entry name" value="Ankyrin_rpt-contain_sf"/>
</dbReference>
<dbReference type="InterPro" id="IPR056884">
    <property type="entry name" value="NPHP3-like_N"/>
</dbReference>
<comment type="caution">
    <text evidence="5">The sequence shown here is derived from an EMBL/GenBank/DDBJ whole genome shotgun (WGS) entry which is preliminary data.</text>
</comment>
<feature type="repeat" description="ANK" evidence="3">
    <location>
        <begin position="610"/>
        <end position="646"/>
    </location>
</feature>
<feature type="repeat" description="ANK" evidence="3">
    <location>
        <begin position="921"/>
        <end position="959"/>
    </location>
</feature>
<evidence type="ECO:0000256" key="2">
    <source>
        <dbReference type="ARBA" id="ARBA00023043"/>
    </source>
</evidence>
<dbReference type="EMBL" id="CABFOC020000082">
    <property type="protein sequence ID" value="CAH0058017.1"/>
    <property type="molecule type" value="Genomic_DNA"/>
</dbReference>
<dbReference type="PROSITE" id="PS50297">
    <property type="entry name" value="ANK_REP_REGION"/>
    <property type="match status" value="4"/>
</dbReference>
<evidence type="ECO:0000313" key="5">
    <source>
        <dbReference type="EMBL" id="CAH0058017.1"/>
    </source>
</evidence>
<dbReference type="Pfam" id="PF12796">
    <property type="entry name" value="Ank_2"/>
    <property type="match status" value="2"/>
</dbReference>
<evidence type="ECO:0000313" key="6">
    <source>
        <dbReference type="Proteomes" id="UP000775872"/>
    </source>
</evidence>
<keyword evidence="1" id="KW-0677">Repeat</keyword>
<dbReference type="Gene3D" id="1.25.40.20">
    <property type="entry name" value="Ankyrin repeat-containing domain"/>
    <property type="match status" value="7"/>
</dbReference>
<accession>A0A9N9ZM75</accession>
<feature type="repeat" description="ANK" evidence="3">
    <location>
        <begin position="577"/>
        <end position="609"/>
    </location>
</feature>
<reference evidence="6" key="1">
    <citation type="submission" date="2019-06" db="EMBL/GenBank/DDBJ databases">
        <authorList>
            <person name="Broberg M."/>
        </authorList>
    </citation>
    <scope>NUCLEOTIDE SEQUENCE [LARGE SCALE GENOMIC DNA]</scope>
</reference>
<proteinExistence type="predicted"/>
<dbReference type="Proteomes" id="UP000775872">
    <property type="component" value="Unassembled WGS sequence"/>
</dbReference>
<sequence>MADESDFSDAGLDGLQDSDISLEGFDVLDHQDVAEFNTANILPQEAAIIKKIRTWLNPTQYAGDGSEYQRHCASHLKDTSQWAFTSPEFREWHDSQEHGILWVRGIPGSGKSVLASTFITHLLNEGPVLYFFFRHSIESNRRPDAAIRDWLSQVLTSSPPLQLALTKEISKPVDSLTVERLYELLQLALENLPKAICVVDALDEMDSAALPSFLKLLDQLGNLRPRELKVIMTSRPIVSIQQSMRGIKLLDIRLEKSLMEPDISAYVRHKLAEIHLSPESHPRVVESILHKSGGLFLYAKLAIEAIIEMKDESDALKTLERLPTDLSAVYKELLKEHLERTGHSAELQMLVLQLVTHATRPLRLLEISDCIKVTQPHYGDDSGKIKDVVRSVCGPLLEILPDETVCVIHHSLAEYLLGLDVGEEREFPVIESRPTHDLLARLCVSYLASGCLELVKTEKGSVGENMTLKPGQVYAPLTRYAACNWFTHLKKAIAHGFKSPDTLEALYKLLVLSGEQNAAKLIMLAKLGKVGRQNDGEILAPEIQALHLAVELGLTELATVILKHHGDETLNYDGGRDNEPLLHHAVAKGSEDMVRLFVTHGAQLDQHDSYGSTPLHLTAYLGNKRKETSTQSNAKVAHVLLEAGANPWKPLGKNKHVEDTTFGRPLMPPIRFIFAQSDEAMAEAFIPFIRDTEGASQALSWAIHGDQNVKIIRMILGHPCTEINAKESRETPYFHMTPLYAACKMRDPKLISILLDAGADPNIPHSTEFFQISQSFLPGYNALHAIADPYSNPVLRGYKFDEAKNEETIECFKLIMGAGANVNQVGHHAETPLHVSGDPVSVMCLLEAGANLDATDCRGNTLLQRTSNLKIIEALLPRIDVNAPSSSPGQRLLTRALVAKDVDFSVKLLDQGADATILDSSGNSVLHHAVKIPGIEKMPNRKLLEKLIEGGADPNIRNSDGKTALHLVVNSFYLDQTKFTAFLDVTNPDVEIRDGKGRTITFAFLDEWDSQKENHALSFLALMFERGARFDVTDNKGRTLLHVAIRLCRVDGALLKFLVEKGVDPHQPDFEGNTIWHEGAPWFSGRALREQVFVDLQELGVSCNRGNSRGVLPFHVLCRFKKAMPDTPVRKEYPCAFDLLRETNPDVINSTDRDGVSPLHITSTCSTNLTRRLLELGADITKTTHEKLTVFHLAARSRQADVIWLLVDWFRTNRADRNIDEFLNARDVMGRTTLYYACASGSNETVQVLLDSGATANTETFIGSTWNGVADFEGEQKNWIRVSTGSSVHHDNTFYKPDAGGVLIADNLRPKPSSLQSNPYPAQQVDKVVSILIARGSGSDITLMDEAIASASQKKNEHTVKCLEDARDSLITRLETQDGVESDSFGLLQSIIPGLLEEMSLEERDASIHQKLLNVIDDGDVETLRRILSTGQVNANLRELGKEVPSWTSADGRSMRSGRQDPSTNSELYVLEYLVTCDSRRQNNYHVAIGTRMFNLLLEHGADLNSRYECKPLVHRILEKRGLYGQIFTGENPYLNLMLKHPSLDIEATDATGATLLLRACALVDLPVAEGLLERGALVTARDGDKRNALHHLCSHTYFMTEPTYGDIRTTDVAMQREFLIRLIQLAPELLLQVDKDGRTPLLCALGQPVWVDEMGKGIDALLENGADVTAANPESGETPLHLLFGGSWHIDATGGDDAAAVSGRRQLLLDSFLARGADVNAKDLAGETPAFRFMRTGTVKVKVPQSEIEVSPRDEEKYFAALNLKTKMECEAAVRLEGIVMDLFSRVGVDWTRLSTRGQSLLHVAAARGDDERRREKGRGLGRFRYLMGKGLDILAEDDQHRSSLDFAAASGAEDILEYVRREHGYGSGNK</sequence>
<dbReference type="OrthoDB" id="21416at2759"/>
<dbReference type="InterPro" id="IPR027417">
    <property type="entry name" value="P-loop_NTPase"/>
</dbReference>
<evidence type="ECO:0000259" key="4">
    <source>
        <dbReference type="PROSITE" id="PS50837"/>
    </source>
</evidence>
<dbReference type="PANTHER" id="PTHR24189">
    <property type="entry name" value="MYOTROPHIN"/>
    <property type="match status" value="1"/>
</dbReference>
<dbReference type="Pfam" id="PF24883">
    <property type="entry name" value="NPHP3_N"/>
    <property type="match status" value="1"/>
</dbReference>